<feature type="transmembrane region" description="Helical" evidence="1">
    <location>
        <begin position="55"/>
        <end position="74"/>
    </location>
</feature>
<feature type="transmembrane region" description="Helical" evidence="1">
    <location>
        <begin position="21"/>
        <end position="43"/>
    </location>
</feature>
<sequence length="123" mass="13979">MDSSLALTVTQSNQKQKMARLNLTIGLTSISALLLLFIPDILILFDIGGLAQYEVIFYIIVLNKCVINVFIYTFRHRELQMAFLRPIMRCVGKKNESAIASTDVQPMKITIVRRMDKVKSITN</sequence>
<reference evidence="2 3" key="1">
    <citation type="journal article" date="2015" name="Genome Biol.">
        <title>Comparative genomics of Steinernema reveals deeply conserved gene regulatory networks.</title>
        <authorList>
            <person name="Dillman A.R."/>
            <person name="Macchietto M."/>
            <person name="Porter C.F."/>
            <person name="Rogers A."/>
            <person name="Williams B."/>
            <person name="Antoshechkin I."/>
            <person name="Lee M.M."/>
            <person name="Goodwin Z."/>
            <person name="Lu X."/>
            <person name="Lewis E.E."/>
            <person name="Goodrich-Blair H."/>
            <person name="Stock S.P."/>
            <person name="Adams B.J."/>
            <person name="Sternberg P.W."/>
            <person name="Mortazavi A."/>
        </authorList>
    </citation>
    <scope>NUCLEOTIDE SEQUENCE [LARGE SCALE GENOMIC DNA]</scope>
    <source>
        <strain evidence="2 3">ALL</strain>
    </source>
</reference>
<evidence type="ECO:0000256" key="1">
    <source>
        <dbReference type="SAM" id="Phobius"/>
    </source>
</evidence>
<dbReference type="Gene3D" id="1.20.1070.10">
    <property type="entry name" value="Rhodopsin 7-helix transmembrane proteins"/>
    <property type="match status" value="1"/>
</dbReference>
<comment type="caution">
    <text evidence="2">The sequence shown here is derived from an EMBL/GenBank/DDBJ whole genome shotgun (WGS) entry which is preliminary data.</text>
</comment>
<name>A0A4U5NIG8_STECR</name>
<proteinExistence type="predicted"/>
<gene>
    <name evidence="2" type="ORF">L596_016191</name>
</gene>
<dbReference type="OrthoDB" id="5811993at2759"/>
<evidence type="ECO:0000313" key="3">
    <source>
        <dbReference type="Proteomes" id="UP000298663"/>
    </source>
</evidence>
<evidence type="ECO:0000313" key="2">
    <source>
        <dbReference type="EMBL" id="TKR82471.1"/>
    </source>
</evidence>
<keyword evidence="1" id="KW-0812">Transmembrane</keyword>
<reference evidence="2 3" key="2">
    <citation type="journal article" date="2019" name="G3 (Bethesda)">
        <title>Hybrid Assembly of the Genome of the Entomopathogenic Nematode Steinernema carpocapsae Identifies the X-Chromosome.</title>
        <authorList>
            <person name="Serra L."/>
            <person name="Macchietto M."/>
            <person name="Macias-Munoz A."/>
            <person name="McGill C.J."/>
            <person name="Rodriguez I.M."/>
            <person name="Rodriguez B."/>
            <person name="Murad R."/>
            <person name="Mortazavi A."/>
        </authorList>
    </citation>
    <scope>NUCLEOTIDE SEQUENCE [LARGE SCALE GENOMIC DNA]</scope>
    <source>
        <strain evidence="2 3">ALL</strain>
    </source>
</reference>
<dbReference type="Proteomes" id="UP000298663">
    <property type="component" value="Unassembled WGS sequence"/>
</dbReference>
<evidence type="ECO:0008006" key="4">
    <source>
        <dbReference type="Google" id="ProtNLM"/>
    </source>
</evidence>
<protein>
    <recommendedName>
        <fullName evidence="4">G-protein coupled receptors family 1 profile domain-containing protein</fullName>
    </recommendedName>
</protein>
<keyword evidence="1" id="KW-0472">Membrane</keyword>
<keyword evidence="1" id="KW-1133">Transmembrane helix</keyword>
<organism evidence="2 3">
    <name type="scientific">Steinernema carpocapsae</name>
    <name type="common">Entomopathogenic nematode</name>
    <dbReference type="NCBI Taxonomy" id="34508"/>
    <lineage>
        <taxon>Eukaryota</taxon>
        <taxon>Metazoa</taxon>
        <taxon>Ecdysozoa</taxon>
        <taxon>Nematoda</taxon>
        <taxon>Chromadorea</taxon>
        <taxon>Rhabditida</taxon>
        <taxon>Tylenchina</taxon>
        <taxon>Panagrolaimomorpha</taxon>
        <taxon>Strongyloidoidea</taxon>
        <taxon>Steinernematidae</taxon>
        <taxon>Steinernema</taxon>
    </lineage>
</organism>
<dbReference type="EMBL" id="AZBU02000004">
    <property type="protein sequence ID" value="TKR82471.1"/>
    <property type="molecule type" value="Genomic_DNA"/>
</dbReference>
<keyword evidence="3" id="KW-1185">Reference proteome</keyword>
<dbReference type="AlphaFoldDB" id="A0A4U5NIG8"/>
<accession>A0A4U5NIG8</accession>
<dbReference type="SUPFAM" id="SSF81321">
    <property type="entry name" value="Family A G protein-coupled receptor-like"/>
    <property type="match status" value="1"/>
</dbReference>